<dbReference type="EnsemblMetazoa" id="PHUM022240-RA">
    <property type="protein sequence ID" value="PHUM022240-PA"/>
    <property type="gene ID" value="PHUM022240"/>
</dbReference>
<keyword evidence="7" id="KW-0808">Transferase</keyword>
<feature type="transmembrane region" description="Helical" evidence="14">
    <location>
        <begin position="97"/>
        <end position="114"/>
    </location>
</feature>
<dbReference type="GO" id="GO:0106073">
    <property type="term" value="F:dolichyl pyrophosphate Glc2Man9GlcNAc2 alpha-1,2-glucosyltransferase activity"/>
    <property type="evidence" value="ECO:0007669"/>
    <property type="project" value="UniProtKB-UniRule"/>
</dbReference>
<dbReference type="PIRSF" id="PIRSF028810">
    <property type="entry name" value="Alpha1_2_glucosyltferase_Alg10"/>
    <property type="match status" value="1"/>
</dbReference>
<comment type="similarity">
    <text evidence="3 14">Belongs to the ALG10 glucosyltransferase family.</text>
</comment>
<dbReference type="GO" id="GO:0005789">
    <property type="term" value="C:endoplasmic reticulum membrane"/>
    <property type="evidence" value="ECO:0007669"/>
    <property type="project" value="UniProtKB-SubCell"/>
</dbReference>
<dbReference type="FunCoup" id="E0V9V1">
    <property type="interactions" value="1704"/>
</dbReference>
<evidence type="ECO:0000256" key="14">
    <source>
        <dbReference type="PIRNR" id="PIRNR028810"/>
    </source>
</evidence>
<keyword evidence="8 14" id="KW-0812">Transmembrane</keyword>
<evidence type="ECO:0000256" key="12">
    <source>
        <dbReference type="ARBA" id="ARBA00044727"/>
    </source>
</evidence>
<comment type="catalytic activity">
    <reaction evidence="13">
        <text>an alpha-D-Glc-(1-&gt;3)-alpha-D-Glc-(1-&gt;3)-alpha-D-Man-(1-&gt;2)-alpha-D-Man-(1-&gt;2)-alpha-D-Man-(1-&gt;3)-[alpha-D-Man-(1-&gt;2)-alpha-D-Man-(1-&gt;3)-[alpha-D-Man-(1-&gt;2)-alpha-D-Man-(1-&gt;6)]-alpha-D-Man-(1-&gt;6)]-beta-D-Man-(1-&gt;4)-beta-D-GlcNAc-(1-&gt;4)-alpha-D-GlcNAc-diphospho-di-trans,poly-cis-dolichol + a di-trans,poly-cis-dolichyl beta-D-glucosyl phosphate = a alpha-D-Glc-(1-&gt;2)-alpha-D-Glc-(1-&gt;3)-alpha-D-Glc-(1-&gt;3)-alpha-D-Man-(1-&gt;2)-alpha-D-Man-(1-&gt;2)-alpha-D-Man-(1-&gt;3)-[alpha-D-Man-(1-&gt;2)-alpha-D-Man-(1-&gt;3)-[alpha-D-Man-(1-&gt;2)-alpha-D-Man-(1-&gt;6)]-alpha-D-Man-(1-&gt;6)]-beta-D-Man-(1-&gt;4)-beta-D-GlcNAc-(1-&gt;4)-alpha-D-GlcNAc-diphospho-di-trans,poly-cis-dolichol + a di-trans,poly-cis-dolichyl phosphate + H(+)</text>
        <dbReference type="Rhea" id="RHEA:29543"/>
        <dbReference type="Rhea" id="RHEA-COMP:19498"/>
        <dbReference type="Rhea" id="RHEA-COMP:19502"/>
        <dbReference type="Rhea" id="RHEA-COMP:19512"/>
        <dbReference type="Rhea" id="RHEA-COMP:19522"/>
        <dbReference type="ChEBI" id="CHEBI:15378"/>
        <dbReference type="ChEBI" id="CHEBI:57525"/>
        <dbReference type="ChEBI" id="CHEBI:57683"/>
        <dbReference type="ChEBI" id="CHEBI:132522"/>
        <dbReference type="ChEBI" id="CHEBI:132523"/>
        <dbReference type="EC" id="2.4.1.256"/>
    </reaction>
    <physiologicalReaction direction="left-to-right" evidence="13">
        <dbReference type="Rhea" id="RHEA:29544"/>
    </physiologicalReaction>
</comment>
<gene>
    <name evidence="16" type="primary">8233857</name>
    <name evidence="15" type="ORF">Phum_PHUM022240</name>
</gene>
<evidence type="ECO:0000313" key="17">
    <source>
        <dbReference type="Proteomes" id="UP000009046"/>
    </source>
</evidence>
<feature type="transmembrane region" description="Helical" evidence="14">
    <location>
        <begin position="368"/>
        <end position="387"/>
    </location>
</feature>
<feature type="transmembrane region" description="Helical" evidence="14">
    <location>
        <begin position="251"/>
        <end position="269"/>
    </location>
</feature>
<evidence type="ECO:0000256" key="7">
    <source>
        <dbReference type="ARBA" id="ARBA00022679"/>
    </source>
</evidence>
<dbReference type="PANTHER" id="PTHR12989:SF10">
    <property type="entry name" value="DOL-P-GLC:GLC(2)MAN(9)GLCNAC(2)-PP-DOL ALPHA-1,2-GLUCOSYLTRANSFERASE-RELATED"/>
    <property type="match status" value="1"/>
</dbReference>
<evidence type="ECO:0000256" key="1">
    <source>
        <dbReference type="ARBA" id="ARBA00004477"/>
    </source>
</evidence>
<evidence type="ECO:0000256" key="6">
    <source>
        <dbReference type="ARBA" id="ARBA00022676"/>
    </source>
</evidence>
<feature type="transmembrane region" description="Helical" evidence="14">
    <location>
        <begin position="60"/>
        <end position="77"/>
    </location>
</feature>
<feature type="transmembrane region" description="Helical" evidence="14">
    <location>
        <begin position="6"/>
        <end position="28"/>
    </location>
</feature>
<dbReference type="VEuPathDB" id="VectorBase:PHUM022240"/>
<protein>
    <recommendedName>
        <fullName evidence="5 14">Dol-P-Glc:Glc(2)Man(9)GlcNAc(2)-PP-Dol alpha-1,2-glucosyltransferase</fullName>
        <ecNumber evidence="4 14">2.4.1.256</ecNumber>
    </recommendedName>
</protein>
<reference evidence="15" key="2">
    <citation type="submission" date="2007-04" db="EMBL/GenBank/DDBJ databases">
        <title>The genome of the human body louse.</title>
        <authorList>
            <consortium name="The Human Body Louse Genome Consortium"/>
            <person name="Kirkness E."/>
            <person name="Walenz B."/>
            <person name="Hass B."/>
            <person name="Bruggner R."/>
            <person name="Strausberg R."/>
        </authorList>
    </citation>
    <scope>NUCLEOTIDE SEQUENCE</scope>
    <source>
        <strain evidence="15">USDA</strain>
    </source>
</reference>
<dbReference type="OrthoDB" id="4769at2759"/>
<dbReference type="EC" id="2.4.1.256" evidence="4 14"/>
<dbReference type="EMBL" id="AAZO01000263">
    <property type="status" value="NOT_ANNOTATED_CDS"/>
    <property type="molecule type" value="Genomic_DNA"/>
</dbReference>
<keyword evidence="6 14" id="KW-0328">Glycosyltransferase</keyword>
<sequence length="474" mass="56642">MTSYHLLLPVTLFFFLGYVSVKILNVIYEYQKYPYIDEIFHIPQAQTYCSNNWTEWNPKITTLPGLYIVSYVILNLFKTLFQYDNYCSVYGLRATNIIGTLLNFILTISVIKRLEEKYAITSRNHLIVLSGFNIATFPPLYFFTFLYYTDVWSTSFVLLTYYLYLSKKNNKNSISKFLGSVIMRQTNIIWVGLLILDKSWQVFSKNYKFNSKQDFNITKKIIQNFFFNLKMKDKNLWDVIKIFINDVLIETYHLIFLCCIFIMFVIWNGSIVVGDKLAHSVKFHPMQNLYFLNFTIFFSWPFALIELLSMRTKIIKIKPRNVIIIIIILSTIAIGILSEWNKMEHPYLLADNRHIAFYIWKKIFGHGLYRRIIIPTYLLSGFLYYKLLIKKCHFMFTIALTLCTALNLTPQFLFEIRYFIIPYVIWRLQLKQSPIQVYAETIFYSIVNFITFYLFINKPFVWISEPDIKQRFIW</sequence>
<evidence type="ECO:0000313" key="15">
    <source>
        <dbReference type="EMBL" id="EEB10157.1"/>
    </source>
</evidence>
<dbReference type="RefSeq" id="XP_002422895.1">
    <property type="nucleotide sequence ID" value="XM_002422850.1"/>
</dbReference>
<comment type="subcellular location">
    <subcellularLocation>
        <location evidence="1">Endoplasmic reticulum membrane</location>
        <topology evidence="1">Multi-pass membrane protein</topology>
    </subcellularLocation>
</comment>
<dbReference type="GO" id="GO:0006488">
    <property type="term" value="P:dolichol-linked oligosaccharide biosynthetic process"/>
    <property type="evidence" value="ECO:0007669"/>
    <property type="project" value="UniProtKB-UniRule"/>
</dbReference>
<feature type="transmembrane region" description="Helical" evidence="14">
    <location>
        <begin position="321"/>
        <end position="338"/>
    </location>
</feature>
<feature type="transmembrane region" description="Helical" evidence="14">
    <location>
        <begin position="434"/>
        <end position="456"/>
    </location>
</feature>
<reference evidence="15" key="1">
    <citation type="submission" date="2007-04" db="EMBL/GenBank/DDBJ databases">
        <title>Annotation of Pediculus humanus corporis strain USDA.</title>
        <authorList>
            <person name="Kirkness E."/>
            <person name="Hannick L."/>
            <person name="Hass B."/>
            <person name="Bruggner R."/>
            <person name="Lawson D."/>
            <person name="Bidwell S."/>
            <person name="Joardar V."/>
            <person name="Caler E."/>
            <person name="Walenz B."/>
            <person name="Inman J."/>
            <person name="Schobel S."/>
            <person name="Galinsky K."/>
            <person name="Amedeo P."/>
            <person name="Strausberg R."/>
        </authorList>
    </citation>
    <scope>NUCLEOTIDE SEQUENCE</scope>
    <source>
        <strain evidence="15">USDA</strain>
    </source>
</reference>
<dbReference type="Pfam" id="PF04922">
    <property type="entry name" value="DIE2_ALG10"/>
    <property type="match status" value="1"/>
</dbReference>
<evidence type="ECO:0000256" key="5">
    <source>
        <dbReference type="ARBA" id="ARBA00018512"/>
    </source>
</evidence>
<dbReference type="STRING" id="121224.E0V9V1"/>
<dbReference type="EMBL" id="DS234996">
    <property type="protein sequence ID" value="EEB10157.1"/>
    <property type="molecule type" value="Genomic_DNA"/>
</dbReference>
<dbReference type="eggNOG" id="KOG2642">
    <property type="taxonomic scope" value="Eukaryota"/>
</dbReference>
<name>E0V9V1_PEDHC</name>
<dbReference type="InParanoid" id="E0V9V1"/>
<evidence type="ECO:0000256" key="4">
    <source>
        <dbReference type="ARBA" id="ARBA00011967"/>
    </source>
</evidence>
<dbReference type="OMA" id="VWDSKIT"/>
<evidence type="ECO:0000256" key="3">
    <source>
        <dbReference type="ARBA" id="ARBA00010600"/>
    </source>
</evidence>
<organism>
    <name type="scientific">Pediculus humanus subsp. corporis</name>
    <name type="common">Body louse</name>
    <dbReference type="NCBI Taxonomy" id="121224"/>
    <lineage>
        <taxon>Eukaryota</taxon>
        <taxon>Metazoa</taxon>
        <taxon>Ecdysozoa</taxon>
        <taxon>Arthropoda</taxon>
        <taxon>Hexapoda</taxon>
        <taxon>Insecta</taxon>
        <taxon>Pterygota</taxon>
        <taxon>Neoptera</taxon>
        <taxon>Paraneoptera</taxon>
        <taxon>Psocodea</taxon>
        <taxon>Troctomorpha</taxon>
        <taxon>Phthiraptera</taxon>
        <taxon>Anoplura</taxon>
        <taxon>Pediculidae</taxon>
        <taxon>Pediculus</taxon>
    </lineage>
</organism>
<dbReference type="KEGG" id="phu:Phum_PHUM022240"/>
<comment type="function">
    <text evidence="12">Dol-P-Glc:Glc(2)Man(9)GlcNAc(2)-PP-Dol alpha-1,2-glucosyltransferase that operates in the biosynthetic pathway of dolichol-linked oligosaccharides, the glycan precursors employed in protein asparagine (N)-glycosylation. The assembly of dolichol-linked oligosaccharides begins on the cytosolic side of the endoplasmic reticulum membrane and finishes in its lumen. The sequential addition of sugars to dolichol pyrophosphate produces dolichol-linked oligosaccharides containing fourteen sugars, including two GlcNAcs, nine mannoses and three glucoses. Once assembled, the oligosaccharide is transferred from the lipid to nascent proteins by oligosaccharyltransferases. In the lumen of the endoplasmic reticulum, adds the third and last glucose residue from dolichyl phosphate glucose (Dol-P-Glc) onto the lipid-linked oligosaccharide intermediate Glc(2)Man(9)GlcNAc(2)-PP-Dol to produce Glc(3)Man(9)GlcNAc(2)-PP-Dol.</text>
</comment>
<evidence type="ECO:0000256" key="10">
    <source>
        <dbReference type="ARBA" id="ARBA00022989"/>
    </source>
</evidence>
<comment type="pathway">
    <text evidence="2">Protein modification; protein glycosylation.</text>
</comment>
<reference evidence="16" key="3">
    <citation type="submission" date="2020-05" db="UniProtKB">
        <authorList>
            <consortium name="EnsemblMetazoa"/>
        </authorList>
    </citation>
    <scope>IDENTIFICATION</scope>
    <source>
        <strain evidence="16">USDA</strain>
    </source>
</reference>
<evidence type="ECO:0000256" key="9">
    <source>
        <dbReference type="ARBA" id="ARBA00022824"/>
    </source>
</evidence>
<evidence type="ECO:0000256" key="8">
    <source>
        <dbReference type="ARBA" id="ARBA00022692"/>
    </source>
</evidence>
<comment type="caution">
    <text evidence="14">Lacks conserved residue(s) required for the propagation of feature annotation.</text>
</comment>
<evidence type="ECO:0000256" key="2">
    <source>
        <dbReference type="ARBA" id="ARBA00004922"/>
    </source>
</evidence>
<dbReference type="CTD" id="8233857"/>
<feature type="transmembrane region" description="Helical" evidence="14">
    <location>
        <begin position="126"/>
        <end position="148"/>
    </location>
</feature>
<dbReference type="Proteomes" id="UP000009046">
    <property type="component" value="Unassembled WGS sequence"/>
</dbReference>
<dbReference type="PANTHER" id="PTHR12989">
    <property type="entry name" value="ALPHA-1,2-GLUCOSYLTRANSFERASE ALG10"/>
    <property type="match status" value="1"/>
</dbReference>
<feature type="transmembrane region" description="Helical" evidence="14">
    <location>
        <begin position="394"/>
        <end position="414"/>
    </location>
</feature>
<dbReference type="AlphaFoldDB" id="E0V9V1"/>
<dbReference type="HOGENOM" id="CLU_017053_1_0_1"/>
<feature type="transmembrane region" description="Helical" evidence="14">
    <location>
        <begin position="289"/>
        <end position="309"/>
    </location>
</feature>
<keyword evidence="17" id="KW-1185">Reference proteome</keyword>
<evidence type="ECO:0000313" key="16">
    <source>
        <dbReference type="EnsemblMetazoa" id="PHUM022240-PA"/>
    </source>
</evidence>
<evidence type="ECO:0000256" key="13">
    <source>
        <dbReference type="ARBA" id="ARBA00048064"/>
    </source>
</evidence>
<dbReference type="GeneID" id="8233857"/>
<keyword evidence="11 14" id="KW-0472">Membrane</keyword>
<evidence type="ECO:0000256" key="11">
    <source>
        <dbReference type="ARBA" id="ARBA00023136"/>
    </source>
</evidence>
<proteinExistence type="inferred from homology"/>
<keyword evidence="10 14" id="KW-1133">Transmembrane helix</keyword>
<dbReference type="InterPro" id="IPR016900">
    <property type="entry name" value="Alg10"/>
</dbReference>
<accession>E0V9V1</accession>
<keyword evidence="9" id="KW-0256">Endoplasmic reticulum</keyword>